<dbReference type="Gene3D" id="3.40.30.10">
    <property type="entry name" value="Glutaredoxin"/>
    <property type="match status" value="1"/>
</dbReference>
<reference evidence="12 13" key="1">
    <citation type="journal article" date="1992" name="Int. J. Syst. Bacteriol.">
        <title>Sphingobacterium antarcticus sp. nov. a Psychrotrophic Bacterium from the Soils of Schirmacher Oasis, Antarctica.</title>
        <authorList>
            <person name="Shivaji S."/>
            <person name="Ray M.K."/>
            <person name="Rao N.S."/>
            <person name="Saiserr L."/>
            <person name="Jagannadham M.V."/>
            <person name="Kumar G.S."/>
            <person name="Reddy G."/>
            <person name="Bhargava P.M."/>
        </authorList>
    </citation>
    <scope>NUCLEOTIDE SEQUENCE [LARGE SCALE GENOMIC DNA]</scope>
    <source>
        <strain evidence="12 13">4BY</strain>
    </source>
</reference>
<evidence type="ECO:0000256" key="10">
    <source>
        <dbReference type="PIRSR" id="PIRSR000239-1"/>
    </source>
</evidence>
<evidence type="ECO:0000256" key="7">
    <source>
        <dbReference type="ARBA" id="ARBA00023284"/>
    </source>
</evidence>
<evidence type="ECO:0000256" key="8">
    <source>
        <dbReference type="ARBA" id="ARBA00032077"/>
    </source>
</evidence>
<accession>A0A081PCT2</accession>
<dbReference type="InterPro" id="IPR024706">
    <property type="entry name" value="Peroxiredoxin_AhpC-typ"/>
</dbReference>
<organism evidence="12 13">
    <name type="scientific">Pedobacter antarcticus 4BY</name>
    <dbReference type="NCBI Taxonomy" id="1358423"/>
    <lineage>
        <taxon>Bacteria</taxon>
        <taxon>Pseudomonadati</taxon>
        <taxon>Bacteroidota</taxon>
        <taxon>Sphingobacteriia</taxon>
        <taxon>Sphingobacteriales</taxon>
        <taxon>Sphingobacteriaceae</taxon>
        <taxon>Pedobacter</taxon>
    </lineage>
</organism>
<keyword evidence="5" id="KW-0049">Antioxidant</keyword>
<dbReference type="EMBL" id="JNFF01000116">
    <property type="protein sequence ID" value="KEQ28505.1"/>
    <property type="molecule type" value="Genomic_DNA"/>
</dbReference>
<dbReference type="PANTHER" id="PTHR10681:SF121">
    <property type="entry name" value="ALKYL HYDROPEROXIDE REDUCTASE C"/>
    <property type="match status" value="1"/>
</dbReference>
<dbReference type="SUPFAM" id="SSF52833">
    <property type="entry name" value="Thioredoxin-like"/>
    <property type="match status" value="1"/>
</dbReference>
<name>A0A081PCT2_9SPHI</name>
<evidence type="ECO:0000313" key="13">
    <source>
        <dbReference type="Proteomes" id="UP000028007"/>
    </source>
</evidence>
<keyword evidence="6" id="KW-0560">Oxidoreductase</keyword>
<dbReference type="GO" id="GO:0033554">
    <property type="term" value="P:cellular response to stress"/>
    <property type="evidence" value="ECO:0007669"/>
    <property type="project" value="TreeGrafter"/>
</dbReference>
<dbReference type="GO" id="GO:0102039">
    <property type="term" value="F:NADH-dependent peroxiredoxin activity"/>
    <property type="evidence" value="ECO:0007669"/>
    <property type="project" value="UniProtKB-EC"/>
</dbReference>
<evidence type="ECO:0000256" key="6">
    <source>
        <dbReference type="ARBA" id="ARBA00023002"/>
    </source>
</evidence>
<evidence type="ECO:0000256" key="5">
    <source>
        <dbReference type="ARBA" id="ARBA00022862"/>
    </source>
</evidence>
<protein>
    <recommendedName>
        <fullName evidence="3">Alkyl hydroperoxide reductase C</fullName>
        <ecNumber evidence="2">1.11.1.26</ecNumber>
    </recommendedName>
    <alternativeName>
        <fullName evidence="8">Peroxiredoxin</fullName>
    </alternativeName>
</protein>
<dbReference type="PROSITE" id="PS51352">
    <property type="entry name" value="THIOREDOXIN_2"/>
    <property type="match status" value="1"/>
</dbReference>
<keyword evidence="7" id="KW-0676">Redox-active center</keyword>
<dbReference type="PANTHER" id="PTHR10681">
    <property type="entry name" value="THIOREDOXIN PEROXIDASE"/>
    <property type="match status" value="1"/>
</dbReference>
<dbReference type="PIRSF" id="PIRSF000239">
    <property type="entry name" value="AHPC"/>
    <property type="match status" value="1"/>
</dbReference>
<dbReference type="InterPro" id="IPR000866">
    <property type="entry name" value="AhpC/TSA"/>
</dbReference>
<evidence type="ECO:0000256" key="1">
    <source>
        <dbReference type="ARBA" id="ARBA00011654"/>
    </source>
</evidence>
<dbReference type="EC" id="1.11.1.26" evidence="2"/>
<evidence type="ECO:0000256" key="4">
    <source>
        <dbReference type="ARBA" id="ARBA00022559"/>
    </source>
</evidence>
<keyword evidence="4 12" id="KW-0575">Peroxidase</keyword>
<evidence type="ECO:0000259" key="11">
    <source>
        <dbReference type="PROSITE" id="PS51352"/>
    </source>
</evidence>
<dbReference type="GO" id="GO:0006979">
    <property type="term" value="P:response to oxidative stress"/>
    <property type="evidence" value="ECO:0007669"/>
    <property type="project" value="TreeGrafter"/>
</dbReference>
<evidence type="ECO:0000256" key="2">
    <source>
        <dbReference type="ARBA" id="ARBA00013021"/>
    </source>
</evidence>
<evidence type="ECO:0000256" key="9">
    <source>
        <dbReference type="ARBA" id="ARBA00047572"/>
    </source>
</evidence>
<sequence length="156" mass="17176">MLGQNEKAPDFSLQSSDFNPVSLSDFKGRKNVVLLFYPADWSPVCGDEIAVFSAMKSIFDKEDTILLGISVDSMFCHKAYTDAHQVKFPLLADFHPNGAVAQSYGVFDEQTGYCKRALFLVDKQGLINWSYLSPDEINPGADGVLEAIGKLNKSNS</sequence>
<dbReference type="InterPro" id="IPR050217">
    <property type="entry name" value="Peroxiredoxin"/>
</dbReference>
<comment type="catalytic activity">
    <reaction evidence="9">
        <text>a hydroperoxide + NADH + H(+) = an alcohol + NAD(+) + H2O</text>
        <dbReference type="Rhea" id="RHEA:62628"/>
        <dbReference type="ChEBI" id="CHEBI:15377"/>
        <dbReference type="ChEBI" id="CHEBI:15378"/>
        <dbReference type="ChEBI" id="CHEBI:30879"/>
        <dbReference type="ChEBI" id="CHEBI:35924"/>
        <dbReference type="ChEBI" id="CHEBI:57540"/>
        <dbReference type="ChEBI" id="CHEBI:57945"/>
        <dbReference type="EC" id="1.11.1.26"/>
    </reaction>
</comment>
<evidence type="ECO:0000256" key="3">
    <source>
        <dbReference type="ARBA" id="ARBA00017462"/>
    </source>
</evidence>
<feature type="domain" description="Thioredoxin" evidence="11">
    <location>
        <begin position="2"/>
        <end position="153"/>
    </location>
</feature>
<dbReference type="Pfam" id="PF00578">
    <property type="entry name" value="AhpC-TSA"/>
    <property type="match status" value="1"/>
</dbReference>
<dbReference type="eggNOG" id="COG1225">
    <property type="taxonomic scope" value="Bacteria"/>
</dbReference>
<dbReference type="GO" id="GO:0005829">
    <property type="term" value="C:cytosol"/>
    <property type="evidence" value="ECO:0007669"/>
    <property type="project" value="TreeGrafter"/>
</dbReference>
<evidence type="ECO:0000313" key="12">
    <source>
        <dbReference type="EMBL" id="KEQ28505.1"/>
    </source>
</evidence>
<proteinExistence type="predicted"/>
<dbReference type="GO" id="GO:0008379">
    <property type="term" value="F:thioredoxin peroxidase activity"/>
    <property type="evidence" value="ECO:0007669"/>
    <property type="project" value="TreeGrafter"/>
</dbReference>
<dbReference type="GO" id="GO:0042744">
    <property type="term" value="P:hydrogen peroxide catabolic process"/>
    <property type="evidence" value="ECO:0007669"/>
    <property type="project" value="TreeGrafter"/>
</dbReference>
<comment type="caution">
    <text evidence="12">The sequence shown here is derived from an EMBL/GenBank/DDBJ whole genome shotgun (WGS) entry which is preliminary data.</text>
</comment>
<dbReference type="AlphaFoldDB" id="A0A081PCT2"/>
<feature type="active site" description="Cysteine sulfenic acid (-SOH) intermediate; for peroxidase activity" evidence="10">
    <location>
        <position position="45"/>
    </location>
</feature>
<dbReference type="GO" id="GO:0045454">
    <property type="term" value="P:cell redox homeostasis"/>
    <property type="evidence" value="ECO:0007669"/>
    <property type="project" value="TreeGrafter"/>
</dbReference>
<dbReference type="RefSeq" id="WP_037444452.1">
    <property type="nucleotide sequence ID" value="NZ_JNFF01000116.1"/>
</dbReference>
<dbReference type="InterPro" id="IPR036249">
    <property type="entry name" value="Thioredoxin-like_sf"/>
</dbReference>
<comment type="subunit">
    <text evidence="1">Homodimer; disulfide-linked, upon oxidation. 5 homodimers assemble to form a ring-like decamer.</text>
</comment>
<keyword evidence="13" id="KW-1185">Reference proteome</keyword>
<gene>
    <name evidence="12" type="ORF">N180_02395</name>
</gene>
<dbReference type="OrthoDB" id="9809746at2"/>
<dbReference type="InterPro" id="IPR013766">
    <property type="entry name" value="Thioredoxin_domain"/>
</dbReference>
<dbReference type="Proteomes" id="UP000028007">
    <property type="component" value="Unassembled WGS sequence"/>
</dbReference>